<gene>
    <name evidence="2" type="ORF">JCGZ_10836</name>
</gene>
<evidence type="ECO:0000256" key="1">
    <source>
        <dbReference type="SAM" id="MobiDB-lite"/>
    </source>
</evidence>
<accession>A0A067KKB5</accession>
<feature type="region of interest" description="Disordered" evidence="1">
    <location>
        <begin position="21"/>
        <end position="96"/>
    </location>
</feature>
<dbReference type="AlphaFoldDB" id="A0A067KKB5"/>
<sequence>MVGINERQLAELRAHVIWLSGQPGVGTSSSDPTLVTDRDVSTAQQQPLPSPLNPDTADDTLVTPADTTTHQAGTAPGDTTLDRADDQPRRFNFGPF</sequence>
<proteinExistence type="predicted"/>
<evidence type="ECO:0000313" key="2">
    <source>
        <dbReference type="EMBL" id="KDP35453.1"/>
    </source>
</evidence>
<dbReference type="EMBL" id="KK914487">
    <property type="protein sequence ID" value="KDP35453.1"/>
    <property type="molecule type" value="Genomic_DNA"/>
</dbReference>
<evidence type="ECO:0000313" key="3">
    <source>
        <dbReference type="Proteomes" id="UP000027138"/>
    </source>
</evidence>
<keyword evidence="3" id="KW-1185">Reference proteome</keyword>
<feature type="compositionally biased region" description="Basic and acidic residues" evidence="1">
    <location>
        <begin position="80"/>
        <end position="89"/>
    </location>
</feature>
<protein>
    <submittedName>
        <fullName evidence="2">Uncharacterized protein</fullName>
    </submittedName>
</protein>
<name>A0A067KKB5_JATCU</name>
<organism evidence="2 3">
    <name type="scientific">Jatropha curcas</name>
    <name type="common">Barbados nut</name>
    <dbReference type="NCBI Taxonomy" id="180498"/>
    <lineage>
        <taxon>Eukaryota</taxon>
        <taxon>Viridiplantae</taxon>
        <taxon>Streptophyta</taxon>
        <taxon>Embryophyta</taxon>
        <taxon>Tracheophyta</taxon>
        <taxon>Spermatophyta</taxon>
        <taxon>Magnoliopsida</taxon>
        <taxon>eudicotyledons</taxon>
        <taxon>Gunneridae</taxon>
        <taxon>Pentapetalae</taxon>
        <taxon>rosids</taxon>
        <taxon>fabids</taxon>
        <taxon>Malpighiales</taxon>
        <taxon>Euphorbiaceae</taxon>
        <taxon>Crotonoideae</taxon>
        <taxon>Jatropheae</taxon>
        <taxon>Jatropha</taxon>
    </lineage>
</organism>
<reference evidence="2 3" key="1">
    <citation type="journal article" date="2014" name="PLoS ONE">
        <title>Global Analysis of Gene Expression Profiles in Physic Nut (Jatropha curcas L.) Seedlings Exposed to Salt Stress.</title>
        <authorList>
            <person name="Zhang L."/>
            <person name="Zhang C."/>
            <person name="Wu P."/>
            <person name="Chen Y."/>
            <person name="Li M."/>
            <person name="Jiang H."/>
            <person name="Wu G."/>
        </authorList>
    </citation>
    <scope>NUCLEOTIDE SEQUENCE [LARGE SCALE GENOMIC DNA]</scope>
    <source>
        <strain evidence="3">cv. GZQX0401</strain>
        <tissue evidence="2">Young leaves</tissue>
    </source>
</reference>
<dbReference type="Proteomes" id="UP000027138">
    <property type="component" value="Unassembled WGS sequence"/>
</dbReference>